<organism evidence="1 2">
    <name type="scientific">Neptunomonas qingdaonensis</name>
    <dbReference type="NCBI Taxonomy" id="1045558"/>
    <lineage>
        <taxon>Bacteria</taxon>
        <taxon>Pseudomonadati</taxon>
        <taxon>Pseudomonadota</taxon>
        <taxon>Gammaproteobacteria</taxon>
        <taxon>Oceanospirillales</taxon>
        <taxon>Oceanospirillaceae</taxon>
        <taxon>Neptunomonas</taxon>
    </lineage>
</organism>
<evidence type="ECO:0000313" key="1">
    <source>
        <dbReference type="EMBL" id="SFG97759.1"/>
    </source>
</evidence>
<proteinExistence type="predicted"/>
<reference evidence="2" key="1">
    <citation type="submission" date="2016-10" db="EMBL/GenBank/DDBJ databases">
        <authorList>
            <person name="Varghese N."/>
            <person name="Submissions S."/>
        </authorList>
    </citation>
    <scope>NUCLEOTIDE SEQUENCE [LARGE SCALE GENOMIC DNA]</scope>
    <source>
        <strain evidence="2">CGMCC 1.10971</strain>
    </source>
</reference>
<evidence type="ECO:0000313" key="2">
    <source>
        <dbReference type="Proteomes" id="UP000198623"/>
    </source>
</evidence>
<protein>
    <submittedName>
        <fullName evidence="1">Uncharacterized protein</fullName>
    </submittedName>
</protein>
<keyword evidence="2" id="KW-1185">Reference proteome</keyword>
<dbReference type="RefSeq" id="WP_218150155.1">
    <property type="nucleotide sequence ID" value="NZ_FOOU01000023.1"/>
</dbReference>
<name>A0A1I2WAS1_9GAMM</name>
<gene>
    <name evidence="1" type="ORF">SAMN05216175_12339</name>
</gene>
<dbReference type="AlphaFoldDB" id="A0A1I2WAS1"/>
<sequence length="74" mass="8481">LPNAALKSIFILQLFRNLPAAKPDSNHQSQNPEKMLNINILLTSIFSFQLPIWQPPWEEVRILQTPQKESTGMP</sequence>
<dbReference type="Proteomes" id="UP000198623">
    <property type="component" value="Unassembled WGS sequence"/>
</dbReference>
<accession>A0A1I2WAS1</accession>
<feature type="non-terminal residue" evidence="1">
    <location>
        <position position="1"/>
    </location>
</feature>
<dbReference type="EMBL" id="FOOU01000023">
    <property type="protein sequence ID" value="SFG97759.1"/>
    <property type="molecule type" value="Genomic_DNA"/>
</dbReference>